<dbReference type="Pfam" id="PF01184">
    <property type="entry name" value="Gpr1_Fun34_YaaH"/>
    <property type="match status" value="1"/>
</dbReference>
<protein>
    <submittedName>
        <fullName evidence="8">Uncharacterized protein</fullName>
    </submittedName>
</protein>
<feature type="region of interest" description="Disordered" evidence="6">
    <location>
        <begin position="1"/>
        <end position="22"/>
    </location>
</feature>
<comment type="caution">
    <text evidence="8">The sequence shown here is derived from an EMBL/GenBank/DDBJ whole genome shotgun (WGS) entry which is preliminary data.</text>
</comment>
<evidence type="ECO:0000256" key="3">
    <source>
        <dbReference type="ARBA" id="ARBA00022692"/>
    </source>
</evidence>
<feature type="transmembrane region" description="Helical" evidence="7">
    <location>
        <begin position="119"/>
        <end position="141"/>
    </location>
</feature>
<sequence>MTTVPTGLLTTDTAEPPASDTPAPTVPLARTHLALGYLGFSATLFFLSLFHTALVPFEFITAVFPMAIFFGGVAQFTAGIWAHQRRDHFAAVLFTSFAAFWLSYSLYTWRLLPPLVAEYGNAVTAATGSFTLAWGVLALFFTVAARAVDRATFALMALAAAMFAGITAGQYAVAPAIDLVGGVFALITAVLGLYIGAAHLINGGRDRVLLPLGPGSR</sequence>
<dbReference type="InterPro" id="IPR051633">
    <property type="entry name" value="AceTr"/>
</dbReference>
<evidence type="ECO:0000256" key="1">
    <source>
        <dbReference type="ARBA" id="ARBA00004141"/>
    </source>
</evidence>
<dbReference type="PANTHER" id="PTHR31123">
    <property type="entry name" value="ACCUMULATION OF DYADS PROTEIN 2-RELATED"/>
    <property type="match status" value="1"/>
</dbReference>
<feature type="transmembrane region" description="Helical" evidence="7">
    <location>
        <begin position="179"/>
        <end position="201"/>
    </location>
</feature>
<feature type="transmembrane region" description="Helical" evidence="7">
    <location>
        <begin position="59"/>
        <end position="82"/>
    </location>
</feature>
<dbReference type="EMBL" id="BAAAPC010000037">
    <property type="protein sequence ID" value="GAA2017336.1"/>
    <property type="molecule type" value="Genomic_DNA"/>
</dbReference>
<name>A0ABP5F6X7_9ACTN</name>
<dbReference type="PANTHER" id="PTHR31123:SF1">
    <property type="entry name" value="ACCUMULATION OF DYADS PROTEIN 2-RELATED"/>
    <property type="match status" value="1"/>
</dbReference>
<keyword evidence="5 7" id="KW-0472">Membrane</keyword>
<evidence type="ECO:0000256" key="4">
    <source>
        <dbReference type="ARBA" id="ARBA00022989"/>
    </source>
</evidence>
<organism evidence="8 9">
    <name type="scientific">Nocardiopsis rhodophaea</name>
    <dbReference type="NCBI Taxonomy" id="280238"/>
    <lineage>
        <taxon>Bacteria</taxon>
        <taxon>Bacillati</taxon>
        <taxon>Actinomycetota</taxon>
        <taxon>Actinomycetes</taxon>
        <taxon>Streptosporangiales</taxon>
        <taxon>Nocardiopsidaceae</taxon>
        <taxon>Nocardiopsis</taxon>
    </lineage>
</organism>
<evidence type="ECO:0000256" key="6">
    <source>
        <dbReference type="SAM" id="MobiDB-lite"/>
    </source>
</evidence>
<evidence type="ECO:0000313" key="9">
    <source>
        <dbReference type="Proteomes" id="UP001501585"/>
    </source>
</evidence>
<dbReference type="RefSeq" id="WP_344165730.1">
    <property type="nucleotide sequence ID" value="NZ_BAAAPC010000037.1"/>
</dbReference>
<gene>
    <name evidence="8" type="ORF">GCM10009799_51700</name>
</gene>
<accession>A0ABP5F6X7</accession>
<reference evidence="9" key="1">
    <citation type="journal article" date="2019" name="Int. J. Syst. Evol. Microbiol.">
        <title>The Global Catalogue of Microorganisms (GCM) 10K type strain sequencing project: providing services to taxonomists for standard genome sequencing and annotation.</title>
        <authorList>
            <consortium name="The Broad Institute Genomics Platform"/>
            <consortium name="The Broad Institute Genome Sequencing Center for Infectious Disease"/>
            <person name="Wu L."/>
            <person name="Ma J."/>
        </authorList>
    </citation>
    <scope>NUCLEOTIDE SEQUENCE [LARGE SCALE GENOMIC DNA]</scope>
    <source>
        <strain evidence="9">JCM 15313</strain>
    </source>
</reference>
<evidence type="ECO:0000313" key="8">
    <source>
        <dbReference type="EMBL" id="GAA2017336.1"/>
    </source>
</evidence>
<comment type="subcellular location">
    <subcellularLocation>
        <location evidence="1">Membrane</location>
        <topology evidence="1">Multi-pass membrane protein</topology>
    </subcellularLocation>
</comment>
<keyword evidence="4 7" id="KW-1133">Transmembrane helix</keyword>
<comment type="similarity">
    <text evidence="2">Belongs to the acetate uptake transporter (AceTr) (TC 2.A.96) family.</text>
</comment>
<feature type="transmembrane region" description="Helical" evidence="7">
    <location>
        <begin position="153"/>
        <end position="173"/>
    </location>
</feature>
<proteinExistence type="inferred from homology"/>
<feature type="compositionally biased region" description="Low complexity" evidence="6">
    <location>
        <begin position="1"/>
        <end position="13"/>
    </location>
</feature>
<dbReference type="Proteomes" id="UP001501585">
    <property type="component" value="Unassembled WGS sequence"/>
</dbReference>
<keyword evidence="3 7" id="KW-0812">Transmembrane</keyword>
<dbReference type="InterPro" id="IPR000791">
    <property type="entry name" value="Gpr1/Fun34/SatP-like"/>
</dbReference>
<evidence type="ECO:0000256" key="2">
    <source>
        <dbReference type="ARBA" id="ARBA00005587"/>
    </source>
</evidence>
<evidence type="ECO:0000256" key="5">
    <source>
        <dbReference type="ARBA" id="ARBA00023136"/>
    </source>
</evidence>
<evidence type="ECO:0000256" key="7">
    <source>
        <dbReference type="SAM" id="Phobius"/>
    </source>
</evidence>
<keyword evidence="9" id="KW-1185">Reference proteome</keyword>
<feature type="transmembrane region" description="Helical" evidence="7">
    <location>
        <begin position="89"/>
        <end position="107"/>
    </location>
</feature>
<dbReference type="NCBIfam" id="NF038013">
    <property type="entry name" value="AceTr_1"/>
    <property type="match status" value="1"/>
</dbReference>
<feature type="transmembrane region" description="Helical" evidence="7">
    <location>
        <begin position="34"/>
        <end position="53"/>
    </location>
</feature>